<accession>A0A0J9X3N7</accession>
<dbReference type="InterPro" id="IPR004636">
    <property type="entry name" value="AcOrn/SuccOrn_fam"/>
</dbReference>
<comment type="cofactor">
    <cofactor evidence="1">
        <name>pyridoxal 5'-phosphate</name>
        <dbReference type="ChEBI" id="CHEBI:597326"/>
    </cofactor>
</comment>
<evidence type="ECO:0000256" key="10">
    <source>
        <dbReference type="ARBA" id="ARBA00022898"/>
    </source>
</evidence>
<dbReference type="InterPro" id="IPR049704">
    <property type="entry name" value="Aminotrans_3_PPA_site"/>
</dbReference>
<dbReference type="Pfam" id="PF00202">
    <property type="entry name" value="Aminotran_3"/>
    <property type="match status" value="1"/>
</dbReference>
<dbReference type="FunFam" id="3.40.640.10:FF:000004">
    <property type="entry name" value="Acetylornithine aminotransferase"/>
    <property type="match status" value="1"/>
</dbReference>
<organism evidence="12 13">
    <name type="scientific">Geotrichum candidum</name>
    <name type="common">Oospora lactis</name>
    <name type="synonym">Dipodascus geotrichum</name>
    <dbReference type="NCBI Taxonomy" id="1173061"/>
    <lineage>
        <taxon>Eukaryota</taxon>
        <taxon>Fungi</taxon>
        <taxon>Dikarya</taxon>
        <taxon>Ascomycota</taxon>
        <taxon>Saccharomycotina</taxon>
        <taxon>Dipodascomycetes</taxon>
        <taxon>Dipodascales</taxon>
        <taxon>Dipodascaceae</taxon>
        <taxon>Geotrichum</taxon>
    </lineage>
</organism>
<dbReference type="UniPathway" id="UPA00068">
    <property type="reaction ID" value="UER00109"/>
</dbReference>
<dbReference type="GO" id="GO:0003992">
    <property type="term" value="F:N2-acetyl-L-ornithine:2-oxoglutarate 5-aminotransferase activity"/>
    <property type="evidence" value="ECO:0007669"/>
    <property type="project" value="UniProtKB-EC"/>
</dbReference>
<evidence type="ECO:0000256" key="8">
    <source>
        <dbReference type="ARBA" id="ARBA00022605"/>
    </source>
</evidence>
<dbReference type="HAMAP" id="MF_01107">
    <property type="entry name" value="ArgD_aminotrans_3"/>
    <property type="match status" value="1"/>
</dbReference>
<dbReference type="PANTHER" id="PTHR11986">
    <property type="entry name" value="AMINOTRANSFERASE CLASS III"/>
    <property type="match status" value="1"/>
</dbReference>
<proteinExistence type="inferred from homology"/>
<comment type="similarity">
    <text evidence="4 11">Belongs to the class-III pyridoxal-phosphate-dependent aminotransferase family.</text>
</comment>
<dbReference type="CDD" id="cd00610">
    <property type="entry name" value="OAT_like"/>
    <property type="match status" value="1"/>
</dbReference>
<evidence type="ECO:0000256" key="7">
    <source>
        <dbReference type="ARBA" id="ARBA00022576"/>
    </source>
</evidence>
<dbReference type="PIRSF" id="PIRSF000521">
    <property type="entry name" value="Transaminase_4ab_Lys_Orn"/>
    <property type="match status" value="1"/>
</dbReference>
<dbReference type="SUPFAM" id="SSF53383">
    <property type="entry name" value="PLP-dependent transferases"/>
    <property type="match status" value="1"/>
</dbReference>
<dbReference type="EMBL" id="CCBN010000001">
    <property type="protein sequence ID" value="CDO51708.1"/>
    <property type="molecule type" value="Genomic_DNA"/>
</dbReference>
<dbReference type="InterPro" id="IPR015421">
    <property type="entry name" value="PyrdxlP-dep_Trfase_major"/>
</dbReference>
<dbReference type="GO" id="GO:0030170">
    <property type="term" value="F:pyridoxal phosphate binding"/>
    <property type="evidence" value="ECO:0007669"/>
    <property type="project" value="InterPro"/>
</dbReference>
<dbReference type="STRING" id="1173061.A0A0J9X3N7"/>
<evidence type="ECO:0000256" key="4">
    <source>
        <dbReference type="ARBA" id="ARBA00008954"/>
    </source>
</evidence>
<evidence type="ECO:0000313" key="13">
    <source>
        <dbReference type="Proteomes" id="UP000242525"/>
    </source>
</evidence>
<protein>
    <recommendedName>
        <fullName evidence="6">Acetylornithine aminotransferase, mitochondrial</fullName>
        <ecNumber evidence="5">2.6.1.11</ecNumber>
    </recommendedName>
</protein>
<keyword evidence="7 12" id="KW-0032">Aminotransferase</keyword>
<evidence type="ECO:0000256" key="9">
    <source>
        <dbReference type="ARBA" id="ARBA00022679"/>
    </source>
</evidence>
<keyword evidence="10 11" id="KW-0663">Pyridoxal phosphate</keyword>
<name>A0A0J9X3N7_GEOCN</name>
<evidence type="ECO:0000313" key="12">
    <source>
        <dbReference type="EMBL" id="CDO51708.1"/>
    </source>
</evidence>
<dbReference type="InterPro" id="IPR015422">
    <property type="entry name" value="PyrdxlP-dep_Trfase_small"/>
</dbReference>
<evidence type="ECO:0000256" key="3">
    <source>
        <dbReference type="ARBA" id="ARBA00005024"/>
    </source>
</evidence>
<dbReference type="GO" id="GO:0005759">
    <property type="term" value="C:mitochondrial matrix"/>
    <property type="evidence" value="ECO:0007669"/>
    <property type="project" value="TreeGrafter"/>
</dbReference>
<keyword evidence="13" id="KW-1185">Reference proteome</keyword>
<dbReference type="InterPro" id="IPR005814">
    <property type="entry name" value="Aminotrans_3"/>
</dbReference>
<dbReference type="AlphaFoldDB" id="A0A0J9X3N7"/>
<dbReference type="Gene3D" id="3.90.1150.10">
    <property type="entry name" value="Aspartate Aminotransferase, domain 1"/>
    <property type="match status" value="1"/>
</dbReference>
<evidence type="ECO:0000256" key="11">
    <source>
        <dbReference type="RuleBase" id="RU003560"/>
    </source>
</evidence>
<dbReference type="GO" id="GO:0042802">
    <property type="term" value="F:identical protein binding"/>
    <property type="evidence" value="ECO:0007669"/>
    <property type="project" value="TreeGrafter"/>
</dbReference>
<reference evidence="12" key="1">
    <citation type="submission" date="2014-03" db="EMBL/GenBank/DDBJ databases">
        <authorList>
            <person name="Casaregola S."/>
        </authorList>
    </citation>
    <scope>NUCLEOTIDE SEQUENCE [LARGE SCALE GENOMIC DNA]</scope>
    <source>
        <strain evidence="12">CLIB 918</strain>
    </source>
</reference>
<dbReference type="NCBIfam" id="NF002325">
    <property type="entry name" value="PRK01278.1"/>
    <property type="match status" value="1"/>
</dbReference>
<dbReference type="InterPro" id="IPR050103">
    <property type="entry name" value="Class-III_PLP-dep_AT"/>
</dbReference>
<dbReference type="Gene3D" id="3.40.640.10">
    <property type="entry name" value="Type I PLP-dependent aspartate aminotransferase-like (Major domain)"/>
    <property type="match status" value="1"/>
</dbReference>
<keyword evidence="9" id="KW-0808">Transferase</keyword>
<dbReference type="Proteomes" id="UP000242525">
    <property type="component" value="Unassembled WGS sequence"/>
</dbReference>
<dbReference type="PANTHER" id="PTHR11986:SF79">
    <property type="entry name" value="ACETYLORNITHINE AMINOTRANSFERASE, MITOCHONDRIAL"/>
    <property type="match status" value="1"/>
</dbReference>
<comment type="caution">
    <text evidence="12">The sequence shown here is derived from an EMBL/GenBank/DDBJ whole genome shotgun (WGS) entry which is preliminary data.</text>
</comment>
<gene>
    <name evidence="12" type="ORF">BN980_GECA01s10999g</name>
</gene>
<evidence type="ECO:0000256" key="2">
    <source>
        <dbReference type="ARBA" id="ARBA00004173"/>
    </source>
</evidence>
<evidence type="ECO:0000256" key="1">
    <source>
        <dbReference type="ARBA" id="ARBA00001933"/>
    </source>
</evidence>
<comment type="pathway">
    <text evidence="3">Amino-acid biosynthesis; L-arginine biosynthesis; N(2)-acetyl-L-ornithine from L-glutamate: step 4/4.</text>
</comment>
<dbReference type="GO" id="GO:0006526">
    <property type="term" value="P:L-arginine biosynthetic process"/>
    <property type="evidence" value="ECO:0007669"/>
    <property type="project" value="UniProtKB-UniPathway"/>
</dbReference>
<evidence type="ECO:0000256" key="6">
    <source>
        <dbReference type="ARBA" id="ARBA00021753"/>
    </source>
</evidence>
<dbReference type="NCBIfam" id="TIGR00707">
    <property type="entry name" value="argD"/>
    <property type="match status" value="1"/>
</dbReference>
<comment type="subcellular location">
    <subcellularLocation>
        <location evidence="2">Mitochondrion</location>
    </subcellularLocation>
</comment>
<keyword evidence="8" id="KW-0028">Amino-acid biosynthesis</keyword>
<dbReference type="InterPro" id="IPR015424">
    <property type="entry name" value="PyrdxlP-dep_Trfase"/>
</dbReference>
<dbReference type="EC" id="2.6.1.11" evidence="5"/>
<dbReference type="PROSITE" id="PS00600">
    <property type="entry name" value="AA_TRANSFER_CLASS_3"/>
    <property type="match status" value="1"/>
</dbReference>
<evidence type="ECO:0000256" key="5">
    <source>
        <dbReference type="ARBA" id="ARBA00012919"/>
    </source>
</evidence>
<sequence length="446" mass="47634">MLSAFRLRSARPTALKMASRAYSVVNPIGTISQVQTAKEFIDENSPYQVATYTRPDIVFHSGKGSHLFDSEGNQYLDFTAGIAVTGLGHSHGGIAKVIAEQASTLIHASNLYYNQYTPQLSKALVEVTKKAGGFPSAHSSFIANSGTEANEAALKFARKWGKVQGGSNESSKVELVSFTGSFHGRSFGALSVTPNPKYQAPFGPMVPGVKTGKFNQVEGLKELITENTAGVIVEPIQGEGGVNVATPEFLKAVRERCTEVGAALIFDEIQCGLGRTGSLWAHQNFPGIQPDILTVAKALGNGFPIAAVVVNEQVSSAIKVGDHGTTYGGNPLGSRIALEVLKRISSPKLLEGVKIRGEIVSAKFTEFQKKYPKLVKEYRGKGLIQGLELTVPASEVTSIALNKKLLIINAGEKVVRFIPALNIPISDLKKGLDILDTALETVNSKL</sequence>
<dbReference type="OrthoDB" id="5419315at2759"/>